<evidence type="ECO:0000256" key="1">
    <source>
        <dbReference type="SAM" id="Phobius"/>
    </source>
</evidence>
<keyword evidence="1" id="KW-1133">Transmembrane helix</keyword>
<feature type="transmembrane region" description="Helical" evidence="1">
    <location>
        <begin position="6"/>
        <end position="21"/>
    </location>
</feature>
<name>D2BG10_DEHMV</name>
<reference evidence="2 3" key="1">
    <citation type="journal article" date="2009" name="PLoS Genet.">
        <title>Localized plasticity in the streamlined genomes of vinyl chloride respiring Dehalococcoides.</title>
        <authorList>
            <person name="McMurdie P.J."/>
            <person name="Behrens S.F."/>
            <person name="Muller J.A."/>
            <person name="Goke J."/>
            <person name="Ritalahti K.M."/>
            <person name="Wagner R."/>
            <person name="Goltsman E."/>
            <person name="Lapidus A."/>
            <person name="Holmes S."/>
            <person name="Loffler F.E."/>
            <person name="Spormann A.M."/>
        </authorList>
    </citation>
    <scope>NUCLEOTIDE SEQUENCE [LARGE SCALE GENOMIC DNA]</scope>
    <source>
        <strain evidence="2 3">VS</strain>
    </source>
</reference>
<accession>D2BG10</accession>
<protein>
    <submittedName>
        <fullName evidence="2">Reductive dehalogenase anchoring protein</fullName>
    </submittedName>
</protein>
<dbReference type="AlphaFoldDB" id="D2BG10"/>
<feature type="transmembrane region" description="Helical" evidence="1">
    <location>
        <begin position="60"/>
        <end position="85"/>
    </location>
</feature>
<dbReference type="EMBL" id="CP001827">
    <property type="protein sequence ID" value="ACZ61260.1"/>
    <property type="molecule type" value="Genomic_DNA"/>
</dbReference>
<sequence length="91" mass="10370">MANLLVGILLGAVILMVFYWIRSKHYKLTWYEWVIGILGALLLLFTIQNFLGSFAELQTLAAYLFLLVTGLPSLIMLAVVWQLVVRRAKKT</sequence>
<keyword evidence="1" id="KW-0472">Membrane</keyword>
<dbReference type="Proteomes" id="UP000002506">
    <property type="component" value="Chromosome"/>
</dbReference>
<evidence type="ECO:0000313" key="2">
    <source>
        <dbReference type="EMBL" id="ACZ61260.1"/>
    </source>
</evidence>
<evidence type="ECO:0000313" key="3">
    <source>
        <dbReference type="Proteomes" id="UP000002506"/>
    </source>
</evidence>
<dbReference type="HOGENOM" id="CLU_176126_0_0_0"/>
<organism evidence="2 3">
    <name type="scientific">Dehalococcoides mccartyi (strain VS)</name>
    <dbReference type="NCBI Taxonomy" id="311424"/>
    <lineage>
        <taxon>Bacteria</taxon>
        <taxon>Bacillati</taxon>
        <taxon>Chloroflexota</taxon>
        <taxon>Dehalococcoidia</taxon>
        <taxon>Dehalococcoidales</taxon>
        <taxon>Dehalococcoidaceae</taxon>
        <taxon>Dehalococcoides</taxon>
    </lineage>
</organism>
<keyword evidence="1" id="KW-0812">Transmembrane</keyword>
<proteinExistence type="predicted"/>
<dbReference type="KEGG" id="dev:DhcVS_87"/>
<feature type="transmembrane region" description="Helical" evidence="1">
    <location>
        <begin position="33"/>
        <end position="54"/>
    </location>
</feature>
<gene>
    <name evidence="2" type="primary">rdhB</name>
    <name evidence="2" type="ordered locus">DhcVS_87</name>
</gene>
<dbReference type="RefSeq" id="WP_012881437.1">
    <property type="nucleotide sequence ID" value="NC_013552.1"/>
</dbReference>